<organism evidence="1">
    <name type="scientific">Anguilla anguilla</name>
    <name type="common">European freshwater eel</name>
    <name type="synonym">Muraena anguilla</name>
    <dbReference type="NCBI Taxonomy" id="7936"/>
    <lineage>
        <taxon>Eukaryota</taxon>
        <taxon>Metazoa</taxon>
        <taxon>Chordata</taxon>
        <taxon>Craniata</taxon>
        <taxon>Vertebrata</taxon>
        <taxon>Euteleostomi</taxon>
        <taxon>Actinopterygii</taxon>
        <taxon>Neopterygii</taxon>
        <taxon>Teleostei</taxon>
        <taxon>Anguilliformes</taxon>
        <taxon>Anguillidae</taxon>
        <taxon>Anguilla</taxon>
    </lineage>
</organism>
<protein>
    <submittedName>
        <fullName evidence="1">Uncharacterized protein</fullName>
    </submittedName>
</protein>
<evidence type="ECO:0000313" key="1">
    <source>
        <dbReference type="EMBL" id="JAH29755.1"/>
    </source>
</evidence>
<dbReference type="AlphaFoldDB" id="A0A0E9RMX0"/>
<sequence>MVDIPVMGWAYIDHWAFQFGRRGILGHTHFNKKILWTKAARCVFAIMSVQVLN</sequence>
<proteinExistence type="predicted"/>
<dbReference type="EMBL" id="GBXM01078822">
    <property type="protein sequence ID" value="JAH29755.1"/>
    <property type="molecule type" value="Transcribed_RNA"/>
</dbReference>
<accession>A0A0E9RMX0</accession>
<reference evidence="1" key="2">
    <citation type="journal article" date="2015" name="Fish Shellfish Immunol.">
        <title>Early steps in the European eel (Anguilla anguilla)-Vibrio vulnificus interaction in the gills: Role of the RtxA13 toxin.</title>
        <authorList>
            <person name="Callol A."/>
            <person name="Pajuelo D."/>
            <person name="Ebbesson L."/>
            <person name="Teles M."/>
            <person name="MacKenzie S."/>
            <person name="Amaro C."/>
        </authorList>
    </citation>
    <scope>NUCLEOTIDE SEQUENCE</scope>
</reference>
<name>A0A0E9RMX0_ANGAN</name>
<reference evidence="1" key="1">
    <citation type="submission" date="2014-11" db="EMBL/GenBank/DDBJ databases">
        <authorList>
            <person name="Amaro Gonzalez C."/>
        </authorList>
    </citation>
    <scope>NUCLEOTIDE SEQUENCE</scope>
</reference>